<dbReference type="EMBL" id="QTKU01000003">
    <property type="protein sequence ID" value="MBS8261532.1"/>
    <property type="molecule type" value="Genomic_DNA"/>
</dbReference>
<name>A0A944GTR7_9HYPH</name>
<comment type="caution">
    <text evidence="4">The sequence shown here is derived from an EMBL/GenBank/DDBJ whole genome shotgun (WGS) entry which is preliminary data.</text>
</comment>
<dbReference type="PANTHER" id="PTHR12192">
    <property type="entry name" value="CATION TRANSPORT PROTEIN CHAC-RELATED"/>
    <property type="match status" value="1"/>
</dbReference>
<dbReference type="AlphaFoldDB" id="A0A944GTR7"/>
<sequence length="257" mass="29550">MDEPAMNTFCNRGTMPDKGDPYRHHPRLRGKIISPETLRFRSLDLSDIDAQMRAQGLPDNWRRTDAERDACRKNTLQAHWGGDIWIFAYGSLMWDPAFHFSEVRRTHLSGYHRRFCLRSEVARGTPDCPGLMAGLDLGGTCNGLVFRVDADKLETESRFIWRREMLLGSYVPEFLTLTTKQGPVEAMAFVVNRDNPMLLPSLSLEETARRIAHAEGYLGPNIDYLENLAASFELLELEDEELFRLRDLARRFRAART</sequence>
<protein>
    <recommendedName>
        <fullName evidence="1">glutathione-specific gamma-glutamylcyclotransferase</fullName>
        <ecNumber evidence="1">4.3.2.7</ecNumber>
    </recommendedName>
</protein>
<dbReference type="InterPro" id="IPR036568">
    <property type="entry name" value="GGCT-like_sf"/>
</dbReference>
<dbReference type="Gene3D" id="3.10.490.10">
    <property type="entry name" value="Gamma-glutamyl cyclotransferase-like"/>
    <property type="match status" value="1"/>
</dbReference>
<feature type="region of interest" description="Disordered" evidence="3">
    <location>
        <begin position="1"/>
        <end position="24"/>
    </location>
</feature>
<organism evidence="4 5">
    <name type="scientific">Roseibium polysiphoniae</name>
    <dbReference type="NCBI Taxonomy" id="2571221"/>
    <lineage>
        <taxon>Bacteria</taxon>
        <taxon>Pseudomonadati</taxon>
        <taxon>Pseudomonadota</taxon>
        <taxon>Alphaproteobacteria</taxon>
        <taxon>Hyphomicrobiales</taxon>
        <taxon>Stappiaceae</taxon>
        <taxon>Roseibium</taxon>
    </lineage>
</organism>
<gene>
    <name evidence="4" type="ORF">DYI23_15005</name>
</gene>
<evidence type="ECO:0000256" key="3">
    <source>
        <dbReference type="SAM" id="MobiDB-lite"/>
    </source>
</evidence>
<reference evidence="4" key="2">
    <citation type="journal article" date="2021" name="Microorganisms">
        <title>Bacterial Dimethylsulfoniopropionate Biosynthesis in the East China Sea.</title>
        <authorList>
            <person name="Liu J."/>
            <person name="Zhang Y."/>
            <person name="Liu J."/>
            <person name="Zhong H."/>
            <person name="Williams B.T."/>
            <person name="Zheng Y."/>
            <person name="Curson A.R.J."/>
            <person name="Sun C."/>
            <person name="Sun H."/>
            <person name="Song D."/>
            <person name="Wagner Mackenzie B."/>
            <person name="Bermejo Martinez A."/>
            <person name="Todd J.D."/>
            <person name="Zhang X.H."/>
        </authorList>
    </citation>
    <scope>NUCLEOTIDE SEQUENCE</scope>
    <source>
        <strain evidence="4">AESS21</strain>
    </source>
</reference>
<dbReference type="GO" id="GO:0006751">
    <property type="term" value="P:glutathione catabolic process"/>
    <property type="evidence" value="ECO:0007669"/>
    <property type="project" value="InterPro"/>
</dbReference>
<dbReference type="InterPro" id="IPR006840">
    <property type="entry name" value="ChaC"/>
</dbReference>
<evidence type="ECO:0000313" key="4">
    <source>
        <dbReference type="EMBL" id="MBS8261532.1"/>
    </source>
</evidence>
<evidence type="ECO:0000256" key="1">
    <source>
        <dbReference type="ARBA" id="ARBA00012344"/>
    </source>
</evidence>
<dbReference type="PANTHER" id="PTHR12192:SF2">
    <property type="entry name" value="GLUTATHIONE-SPECIFIC GAMMA-GLUTAMYLCYCLOTRANSFERASE 2"/>
    <property type="match status" value="1"/>
</dbReference>
<dbReference type="Proteomes" id="UP000705379">
    <property type="component" value="Unassembled WGS sequence"/>
</dbReference>
<dbReference type="EC" id="4.3.2.7" evidence="1"/>
<dbReference type="InterPro" id="IPR013024">
    <property type="entry name" value="GGCT-like"/>
</dbReference>
<dbReference type="SUPFAM" id="SSF110857">
    <property type="entry name" value="Gamma-glutamyl cyclotransferase-like"/>
    <property type="match status" value="1"/>
</dbReference>
<dbReference type="CDD" id="cd06661">
    <property type="entry name" value="GGCT_like"/>
    <property type="match status" value="1"/>
</dbReference>
<evidence type="ECO:0000313" key="5">
    <source>
        <dbReference type="Proteomes" id="UP000705379"/>
    </source>
</evidence>
<dbReference type="GO" id="GO:0061928">
    <property type="term" value="F:glutathione specific gamma-glutamylcyclotransferase activity"/>
    <property type="evidence" value="ECO:0007669"/>
    <property type="project" value="UniProtKB-EC"/>
</dbReference>
<proteinExistence type="predicted"/>
<dbReference type="GO" id="GO:0005737">
    <property type="term" value="C:cytoplasm"/>
    <property type="evidence" value="ECO:0007669"/>
    <property type="project" value="TreeGrafter"/>
</dbReference>
<dbReference type="Pfam" id="PF04752">
    <property type="entry name" value="ChaC"/>
    <property type="match status" value="1"/>
</dbReference>
<keyword evidence="2" id="KW-0456">Lyase</keyword>
<evidence type="ECO:0000256" key="2">
    <source>
        <dbReference type="ARBA" id="ARBA00023239"/>
    </source>
</evidence>
<accession>A0A944GTR7</accession>
<reference evidence="4" key="1">
    <citation type="submission" date="2018-08" db="EMBL/GenBank/DDBJ databases">
        <authorList>
            <person name="Jin W."/>
            <person name="Wang H."/>
            <person name="Yang Y."/>
            <person name="Li M."/>
            <person name="Liu J."/>
        </authorList>
    </citation>
    <scope>NUCLEOTIDE SEQUENCE</scope>
    <source>
        <strain evidence="4">AESS21</strain>
    </source>
</reference>